<sequence>MDNPPVTFGPTSPPGSTFNSRHIITNKVVSSFQSLLNNTCLYGLLADDMVLGKTIQAIALIDTSKEQLIVKPHHSMPTLLNHQPAIRNIQEFSHWSTASQHLHGPASHSLSKAEILPCDIFITSYNTIC</sequence>
<dbReference type="InterPro" id="IPR000330">
    <property type="entry name" value="SNF2_N"/>
</dbReference>
<keyword evidence="2" id="KW-0067">ATP-binding</keyword>
<dbReference type="Gene3D" id="3.40.50.10810">
    <property type="entry name" value="Tandem AAA-ATPase domain"/>
    <property type="match status" value="1"/>
</dbReference>
<dbReference type="Pfam" id="PF00176">
    <property type="entry name" value="SNF2-rel_dom"/>
    <property type="match status" value="1"/>
</dbReference>
<reference evidence="4" key="1">
    <citation type="submission" date="2021-03" db="EMBL/GenBank/DDBJ databases">
        <title>Draft genome sequence of rust myrtle Austropuccinia psidii MF-1, a brazilian biotype.</title>
        <authorList>
            <person name="Quecine M.C."/>
            <person name="Pachon D.M.R."/>
            <person name="Bonatelli M.L."/>
            <person name="Correr F.H."/>
            <person name="Franceschini L.M."/>
            <person name="Leite T.F."/>
            <person name="Margarido G.R.A."/>
            <person name="Almeida C.A."/>
            <person name="Ferrarezi J.A."/>
            <person name="Labate C.A."/>
        </authorList>
    </citation>
    <scope>NUCLEOTIDE SEQUENCE</scope>
    <source>
        <strain evidence="4">MF-1</strain>
    </source>
</reference>
<organism evidence="4 5">
    <name type="scientific">Austropuccinia psidii MF-1</name>
    <dbReference type="NCBI Taxonomy" id="1389203"/>
    <lineage>
        <taxon>Eukaryota</taxon>
        <taxon>Fungi</taxon>
        <taxon>Dikarya</taxon>
        <taxon>Basidiomycota</taxon>
        <taxon>Pucciniomycotina</taxon>
        <taxon>Pucciniomycetes</taxon>
        <taxon>Pucciniales</taxon>
        <taxon>Sphaerophragmiaceae</taxon>
        <taxon>Austropuccinia</taxon>
    </lineage>
</organism>
<evidence type="ECO:0000256" key="1">
    <source>
        <dbReference type="ARBA" id="ARBA00022741"/>
    </source>
</evidence>
<dbReference type="EMBL" id="AVOT02092153">
    <property type="protein sequence ID" value="MBW0573469.1"/>
    <property type="molecule type" value="Genomic_DNA"/>
</dbReference>
<dbReference type="AlphaFoldDB" id="A0A9Q3PTF3"/>
<accession>A0A9Q3PTF3</accession>
<keyword evidence="1" id="KW-0547">Nucleotide-binding</keyword>
<evidence type="ECO:0000259" key="3">
    <source>
        <dbReference type="Pfam" id="PF00176"/>
    </source>
</evidence>
<protein>
    <recommendedName>
        <fullName evidence="3">SNF2 N-terminal domain-containing protein</fullName>
    </recommendedName>
</protein>
<name>A0A9Q3PTF3_9BASI</name>
<dbReference type="SUPFAM" id="SSF52540">
    <property type="entry name" value="P-loop containing nucleoside triphosphate hydrolases"/>
    <property type="match status" value="1"/>
</dbReference>
<proteinExistence type="predicted"/>
<keyword evidence="5" id="KW-1185">Reference proteome</keyword>
<evidence type="ECO:0000313" key="5">
    <source>
        <dbReference type="Proteomes" id="UP000765509"/>
    </source>
</evidence>
<dbReference type="GO" id="GO:0005524">
    <property type="term" value="F:ATP binding"/>
    <property type="evidence" value="ECO:0007669"/>
    <property type="project" value="InterPro"/>
</dbReference>
<gene>
    <name evidence="4" type="ORF">O181_113184</name>
</gene>
<dbReference type="InterPro" id="IPR027417">
    <property type="entry name" value="P-loop_NTPase"/>
</dbReference>
<dbReference type="Proteomes" id="UP000765509">
    <property type="component" value="Unassembled WGS sequence"/>
</dbReference>
<evidence type="ECO:0000313" key="4">
    <source>
        <dbReference type="EMBL" id="MBW0573469.1"/>
    </source>
</evidence>
<feature type="domain" description="SNF2 N-terminal" evidence="3">
    <location>
        <begin position="30"/>
        <end position="69"/>
    </location>
</feature>
<comment type="caution">
    <text evidence="4">The sequence shown here is derived from an EMBL/GenBank/DDBJ whole genome shotgun (WGS) entry which is preliminary data.</text>
</comment>
<dbReference type="InterPro" id="IPR038718">
    <property type="entry name" value="SNF2-like_sf"/>
</dbReference>
<dbReference type="OrthoDB" id="448448at2759"/>
<evidence type="ECO:0000256" key="2">
    <source>
        <dbReference type="ARBA" id="ARBA00022840"/>
    </source>
</evidence>